<name>A0A921QYG1_SORBI</name>
<dbReference type="Proteomes" id="UP000807115">
    <property type="component" value="Chromosome 5"/>
</dbReference>
<protein>
    <submittedName>
        <fullName evidence="1">Uncharacterized protein</fullName>
    </submittedName>
</protein>
<evidence type="ECO:0000313" key="1">
    <source>
        <dbReference type="EMBL" id="KAG0530684.1"/>
    </source>
</evidence>
<comment type="caution">
    <text evidence="1">The sequence shown here is derived from an EMBL/GenBank/DDBJ whole genome shotgun (WGS) entry which is preliminary data.</text>
</comment>
<reference evidence="1" key="2">
    <citation type="submission" date="2020-10" db="EMBL/GenBank/DDBJ databases">
        <authorList>
            <person name="Cooper E.A."/>
            <person name="Brenton Z.W."/>
            <person name="Flinn B.S."/>
            <person name="Jenkins J."/>
            <person name="Shu S."/>
            <person name="Flowers D."/>
            <person name="Luo F."/>
            <person name="Wang Y."/>
            <person name="Xia P."/>
            <person name="Barry K."/>
            <person name="Daum C."/>
            <person name="Lipzen A."/>
            <person name="Yoshinaga Y."/>
            <person name="Schmutz J."/>
            <person name="Saski C."/>
            <person name="Vermerris W."/>
            <person name="Kresovich S."/>
        </authorList>
    </citation>
    <scope>NUCLEOTIDE SEQUENCE</scope>
</reference>
<dbReference type="EMBL" id="CM027684">
    <property type="protein sequence ID" value="KAG0530684.1"/>
    <property type="molecule type" value="Genomic_DNA"/>
</dbReference>
<reference evidence="1" key="1">
    <citation type="journal article" date="2019" name="BMC Genomics">
        <title>A new reference genome for Sorghum bicolor reveals high levels of sequence similarity between sweet and grain genotypes: implications for the genetics of sugar metabolism.</title>
        <authorList>
            <person name="Cooper E.A."/>
            <person name="Brenton Z.W."/>
            <person name="Flinn B.S."/>
            <person name="Jenkins J."/>
            <person name="Shu S."/>
            <person name="Flowers D."/>
            <person name="Luo F."/>
            <person name="Wang Y."/>
            <person name="Xia P."/>
            <person name="Barry K."/>
            <person name="Daum C."/>
            <person name="Lipzen A."/>
            <person name="Yoshinaga Y."/>
            <person name="Schmutz J."/>
            <person name="Saski C."/>
            <person name="Vermerris W."/>
            <person name="Kresovich S."/>
        </authorList>
    </citation>
    <scope>NUCLEOTIDE SEQUENCE</scope>
</reference>
<accession>A0A921QYG1</accession>
<dbReference type="AlphaFoldDB" id="A0A921QYG1"/>
<sequence length="74" mass="8121">MALCDQLVEMARPDADTAHAHPYTSLLMTPRRHLPTALISLAAPTGWVKRRTSTLRLQCALGAAHQVFLARATK</sequence>
<evidence type="ECO:0000313" key="2">
    <source>
        <dbReference type="Proteomes" id="UP000807115"/>
    </source>
</evidence>
<gene>
    <name evidence="1" type="ORF">BDA96_05G208300</name>
</gene>
<organism evidence="1 2">
    <name type="scientific">Sorghum bicolor</name>
    <name type="common">Sorghum</name>
    <name type="synonym">Sorghum vulgare</name>
    <dbReference type="NCBI Taxonomy" id="4558"/>
    <lineage>
        <taxon>Eukaryota</taxon>
        <taxon>Viridiplantae</taxon>
        <taxon>Streptophyta</taxon>
        <taxon>Embryophyta</taxon>
        <taxon>Tracheophyta</taxon>
        <taxon>Spermatophyta</taxon>
        <taxon>Magnoliopsida</taxon>
        <taxon>Liliopsida</taxon>
        <taxon>Poales</taxon>
        <taxon>Poaceae</taxon>
        <taxon>PACMAD clade</taxon>
        <taxon>Panicoideae</taxon>
        <taxon>Andropogonodae</taxon>
        <taxon>Andropogoneae</taxon>
        <taxon>Sorghinae</taxon>
        <taxon>Sorghum</taxon>
    </lineage>
</organism>
<proteinExistence type="predicted"/>